<name>A0A450VXB8_9GAMM</name>
<protein>
    <submittedName>
        <fullName evidence="1">Uncharacterized protein</fullName>
    </submittedName>
</protein>
<organism evidence="1">
    <name type="scientific">Candidatus Kentrum sp. LPFa</name>
    <dbReference type="NCBI Taxonomy" id="2126335"/>
    <lineage>
        <taxon>Bacteria</taxon>
        <taxon>Pseudomonadati</taxon>
        <taxon>Pseudomonadota</taxon>
        <taxon>Gammaproteobacteria</taxon>
        <taxon>Candidatus Kentrum</taxon>
    </lineage>
</organism>
<proteinExistence type="predicted"/>
<gene>
    <name evidence="1" type="ORF">BECKLPF1236B_GA0070989_10095</name>
</gene>
<evidence type="ECO:0000313" key="1">
    <source>
        <dbReference type="EMBL" id="VFK09461.1"/>
    </source>
</evidence>
<sequence>MALDPVPDIDGMTYPCRDDGIVEFRFDFQIGAKIPDSCFVGPRRSLVRDREERD</sequence>
<dbReference type="EMBL" id="CAADFK010000009">
    <property type="protein sequence ID" value="VFK09461.1"/>
    <property type="molecule type" value="Genomic_DNA"/>
</dbReference>
<accession>A0A450VXB8</accession>
<reference evidence="1" key="1">
    <citation type="submission" date="2019-02" db="EMBL/GenBank/DDBJ databases">
        <authorList>
            <person name="Gruber-Vodicka R. H."/>
            <person name="Seah K. B. B."/>
        </authorList>
    </citation>
    <scope>NUCLEOTIDE SEQUENCE</scope>
    <source>
        <strain evidence="1">BECK_S313</strain>
    </source>
</reference>
<dbReference type="AlphaFoldDB" id="A0A450VXB8"/>